<dbReference type="PROSITE" id="PS50931">
    <property type="entry name" value="HTH_LYSR"/>
    <property type="match status" value="1"/>
</dbReference>
<dbReference type="PANTHER" id="PTHR30419:SF2">
    <property type="entry name" value="LYSR FAMILY TRANSCRIPTIONAL REGULATOR"/>
    <property type="match status" value="1"/>
</dbReference>
<evidence type="ECO:0000256" key="3">
    <source>
        <dbReference type="ARBA" id="ARBA00023125"/>
    </source>
</evidence>
<organism evidence="6 7">
    <name type="scientific">Azorhizophilus paspali</name>
    <name type="common">Azotobacter paspali</name>
    <dbReference type="NCBI Taxonomy" id="69963"/>
    <lineage>
        <taxon>Bacteria</taxon>
        <taxon>Pseudomonadati</taxon>
        <taxon>Pseudomonadota</taxon>
        <taxon>Gammaproteobacteria</taxon>
        <taxon>Pseudomonadales</taxon>
        <taxon>Pseudomonadaceae</taxon>
        <taxon>Azorhizophilus</taxon>
    </lineage>
</organism>
<dbReference type="Proteomes" id="UP001589891">
    <property type="component" value="Unassembled WGS sequence"/>
</dbReference>
<sequence>MTNPLHFDLQSLRVFLLAAELGSLTRAAERAHLTLSAVSKRICDLEKTIDCPLFVRQPRGLELTPAGQELLEHTRTILDNVNRMAADIGEFATGVRGHLRLWANTSAVLQFLPDDLAAFLGERPQVRISLEERLTEEIIAALDSERIDLGVFADNLPAPTLQLRPYRQSRLVLLVPVGHPLAKFGRIAFVDTLAYDHIGLAHGTSLLRLLIDSAVTAQRILRLRMQVGSFDAIGRMVEAGLGIGVVPDGAVHGERLKAGLRAIPLTDDWASRTLWVGVKSEETLLPEARELWQFLLRAGEGGLAR</sequence>
<keyword evidence="2" id="KW-0805">Transcription regulation</keyword>
<evidence type="ECO:0000313" key="7">
    <source>
        <dbReference type="Proteomes" id="UP001589891"/>
    </source>
</evidence>
<feature type="domain" description="HTH lysR-type" evidence="5">
    <location>
        <begin position="7"/>
        <end position="64"/>
    </location>
</feature>
<evidence type="ECO:0000256" key="4">
    <source>
        <dbReference type="ARBA" id="ARBA00023163"/>
    </source>
</evidence>
<dbReference type="SUPFAM" id="SSF46785">
    <property type="entry name" value="Winged helix' DNA-binding domain"/>
    <property type="match status" value="1"/>
</dbReference>
<proteinExistence type="inferred from homology"/>
<evidence type="ECO:0000256" key="2">
    <source>
        <dbReference type="ARBA" id="ARBA00023015"/>
    </source>
</evidence>
<dbReference type="InterPro" id="IPR005119">
    <property type="entry name" value="LysR_subst-bd"/>
</dbReference>
<comment type="caution">
    <text evidence="6">The sequence shown here is derived from an EMBL/GenBank/DDBJ whole genome shotgun (WGS) entry which is preliminary data.</text>
</comment>
<dbReference type="Gene3D" id="1.10.10.10">
    <property type="entry name" value="Winged helix-like DNA-binding domain superfamily/Winged helix DNA-binding domain"/>
    <property type="match status" value="1"/>
</dbReference>
<dbReference type="InterPro" id="IPR000847">
    <property type="entry name" value="LysR_HTH_N"/>
</dbReference>
<dbReference type="Pfam" id="PF00126">
    <property type="entry name" value="HTH_1"/>
    <property type="match status" value="1"/>
</dbReference>
<gene>
    <name evidence="6" type="ORF">ACFFGX_07265</name>
</gene>
<evidence type="ECO:0000313" key="6">
    <source>
        <dbReference type="EMBL" id="MFC0709402.1"/>
    </source>
</evidence>
<dbReference type="InterPro" id="IPR036388">
    <property type="entry name" value="WH-like_DNA-bd_sf"/>
</dbReference>
<comment type="similarity">
    <text evidence="1">Belongs to the LysR transcriptional regulatory family.</text>
</comment>
<dbReference type="Gene3D" id="3.40.190.10">
    <property type="entry name" value="Periplasmic binding protein-like II"/>
    <property type="match status" value="2"/>
</dbReference>
<protein>
    <submittedName>
        <fullName evidence="6">LysR family transcriptional regulator</fullName>
    </submittedName>
</protein>
<dbReference type="SUPFAM" id="SSF53850">
    <property type="entry name" value="Periplasmic binding protein-like II"/>
    <property type="match status" value="1"/>
</dbReference>
<dbReference type="RefSeq" id="WP_376944280.1">
    <property type="nucleotide sequence ID" value="NZ_CP171449.1"/>
</dbReference>
<dbReference type="InterPro" id="IPR050950">
    <property type="entry name" value="HTH-type_LysR_regulators"/>
</dbReference>
<evidence type="ECO:0000256" key="1">
    <source>
        <dbReference type="ARBA" id="ARBA00009437"/>
    </source>
</evidence>
<dbReference type="Pfam" id="PF03466">
    <property type="entry name" value="LysR_substrate"/>
    <property type="match status" value="1"/>
</dbReference>
<reference evidence="6 7" key="1">
    <citation type="submission" date="2024-09" db="EMBL/GenBank/DDBJ databases">
        <authorList>
            <person name="Sun Q."/>
            <person name="Mori K."/>
        </authorList>
    </citation>
    <scope>NUCLEOTIDE SEQUENCE [LARGE SCALE GENOMIC DNA]</scope>
    <source>
        <strain evidence="6 7">NCAIM B.01794</strain>
    </source>
</reference>
<dbReference type="CDD" id="cd08421">
    <property type="entry name" value="PBP2_LTTR_like_1"/>
    <property type="match status" value="1"/>
</dbReference>
<keyword evidence="4" id="KW-0804">Transcription</keyword>
<dbReference type="InterPro" id="IPR036390">
    <property type="entry name" value="WH_DNA-bd_sf"/>
</dbReference>
<evidence type="ECO:0000259" key="5">
    <source>
        <dbReference type="PROSITE" id="PS50931"/>
    </source>
</evidence>
<keyword evidence="7" id="KW-1185">Reference proteome</keyword>
<dbReference type="EMBL" id="JBHLSS010000045">
    <property type="protein sequence ID" value="MFC0709402.1"/>
    <property type="molecule type" value="Genomic_DNA"/>
</dbReference>
<name>A0ABV6SIP2_AZOPA</name>
<dbReference type="PANTHER" id="PTHR30419">
    <property type="entry name" value="HTH-TYPE TRANSCRIPTIONAL REGULATOR YBHD"/>
    <property type="match status" value="1"/>
</dbReference>
<accession>A0ABV6SIP2</accession>
<keyword evidence="3" id="KW-0238">DNA-binding</keyword>